<protein>
    <submittedName>
        <fullName evidence="1">Uncharacterized protein</fullName>
    </submittedName>
</protein>
<dbReference type="EMBL" id="RMTL01000007">
    <property type="protein sequence ID" value="MFK56670.1"/>
    <property type="molecule type" value="Genomic_DNA"/>
</dbReference>
<gene>
    <name evidence="1" type="ORF">EEM01_11000</name>
</gene>
<dbReference type="Proteomes" id="UP000839509">
    <property type="component" value="Unassembled WGS sequence"/>
</dbReference>
<dbReference type="AlphaFoldDB" id="A0A3J4LKW8"/>
<accession>A0A3J4LKW8</accession>
<sequence length="73" mass="8513">MRALRDVLFFLRKTVLLCLVSLIFMIFISSKNMMFCDWPLSASAWIIDPAERTALNFKLKRKLKNGYQQTDPG</sequence>
<evidence type="ECO:0000313" key="1">
    <source>
        <dbReference type="EMBL" id="MFK56670.1"/>
    </source>
</evidence>
<reference evidence="1" key="1">
    <citation type="submission" date="2018-11" db="EMBL/GenBank/DDBJ databases">
        <authorList>
            <consortium name="PulseNet: The National Subtyping Network for Foodborne Disease Surveillance"/>
            <person name="Tarr C.L."/>
            <person name="Trees E."/>
            <person name="Katz L.S."/>
            <person name="Carleton-Romer H.A."/>
            <person name="Stroika S."/>
            <person name="Kucerova Z."/>
            <person name="Roache K.F."/>
            <person name="Sabol A.L."/>
            <person name="Besser J."/>
            <person name="Gerner-Smidt P."/>
        </authorList>
    </citation>
    <scope>NUCLEOTIDE SEQUENCE [LARGE SCALE GENOMIC DNA]</scope>
    <source>
        <strain evidence="1">PNUSAS059842</strain>
    </source>
</reference>
<organism evidence="1">
    <name type="scientific">Salmonella enterica</name>
    <name type="common">Salmonella choleraesuis</name>
    <dbReference type="NCBI Taxonomy" id="28901"/>
    <lineage>
        <taxon>Bacteria</taxon>
        <taxon>Pseudomonadati</taxon>
        <taxon>Pseudomonadota</taxon>
        <taxon>Gammaproteobacteria</taxon>
        <taxon>Enterobacterales</taxon>
        <taxon>Enterobacteriaceae</taxon>
        <taxon>Salmonella</taxon>
    </lineage>
</organism>
<proteinExistence type="predicted"/>
<name>A0A3J4LKW8_SALER</name>
<comment type="caution">
    <text evidence="1">The sequence shown here is derived from an EMBL/GenBank/DDBJ whole genome shotgun (WGS) entry which is preliminary data.</text>
</comment>